<keyword evidence="1" id="KW-0472">Membrane</keyword>
<reference evidence="2" key="2">
    <citation type="journal article" date="2021" name="PeerJ">
        <title>Extensive microbial diversity within the chicken gut microbiome revealed by metagenomics and culture.</title>
        <authorList>
            <person name="Gilroy R."/>
            <person name="Ravi A."/>
            <person name="Getino M."/>
            <person name="Pursley I."/>
            <person name="Horton D.L."/>
            <person name="Alikhan N.F."/>
            <person name="Baker D."/>
            <person name="Gharbi K."/>
            <person name="Hall N."/>
            <person name="Watson M."/>
            <person name="Adriaenssens E.M."/>
            <person name="Foster-Nyarko E."/>
            <person name="Jarju S."/>
            <person name="Secka A."/>
            <person name="Antonio M."/>
            <person name="Oren A."/>
            <person name="Chaudhuri R.R."/>
            <person name="La Ragione R."/>
            <person name="Hildebrand F."/>
            <person name="Pallen M.J."/>
        </authorList>
    </citation>
    <scope>NUCLEOTIDE SEQUENCE</scope>
    <source>
        <strain evidence="2">ChiGjej2B2-16831</strain>
    </source>
</reference>
<gene>
    <name evidence="2" type="ORF">IAD24_02325</name>
</gene>
<dbReference type="Proteomes" id="UP000824128">
    <property type="component" value="Unassembled WGS sequence"/>
</dbReference>
<dbReference type="EMBL" id="DVNZ01000074">
    <property type="protein sequence ID" value="HIU93974.1"/>
    <property type="molecule type" value="Genomic_DNA"/>
</dbReference>
<proteinExistence type="predicted"/>
<feature type="transmembrane region" description="Helical" evidence="1">
    <location>
        <begin position="93"/>
        <end position="113"/>
    </location>
</feature>
<keyword evidence="1" id="KW-1133">Transmembrane helix</keyword>
<evidence type="ECO:0000256" key="1">
    <source>
        <dbReference type="SAM" id="Phobius"/>
    </source>
</evidence>
<feature type="transmembrane region" description="Helical" evidence="1">
    <location>
        <begin position="56"/>
        <end position="81"/>
    </location>
</feature>
<evidence type="ECO:0000313" key="2">
    <source>
        <dbReference type="EMBL" id="HIU93974.1"/>
    </source>
</evidence>
<feature type="transmembrane region" description="Helical" evidence="1">
    <location>
        <begin position="20"/>
        <end position="44"/>
    </location>
</feature>
<evidence type="ECO:0000313" key="3">
    <source>
        <dbReference type="Proteomes" id="UP000824128"/>
    </source>
</evidence>
<keyword evidence="1" id="KW-0812">Transmembrane</keyword>
<organism evidence="2 3">
    <name type="scientific">Candidatus Aphodomorpha intestinavium</name>
    <dbReference type="NCBI Taxonomy" id="2840672"/>
    <lineage>
        <taxon>Bacteria</taxon>
        <taxon>Bacillati</taxon>
        <taxon>Bacillota</taxon>
        <taxon>Clostridia</taxon>
        <taxon>Eubacteriales</taxon>
        <taxon>Candidatus Aphodomorpha</taxon>
    </lineage>
</organism>
<name>A0A9D1N2K9_9FIRM</name>
<feature type="transmembrane region" description="Helical" evidence="1">
    <location>
        <begin position="119"/>
        <end position="139"/>
    </location>
</feature>
<sequence length="144" mass="14559">METYQAPAPAGSKLLKVVGILMIIFSAITLVVGIVGLVGLGALLAVSNGTVMGVVVWAAVLAYILAFAGAVIELVAGITAVKHWANPAKAQTCVAWGVVLLVLVALNALFGLIGGESSLLSTLIGLVLPVLYIVGANQLKQQAG</sequence>
<protein>
    <submittedName>
        <fullName evidence="2">Uncharacterized protein</fullName>
    </submittedName>
</protein>
<dbReference type="AlphaFoldDB" id="A0A9D1N2K9"/>
<reference evidence="2" key="1">
    <citation type="submission" date="2020-10" db="EMBL/GenBank/DDBJ databases">
        <authorList>
            <person name="Gilroy R."/>
        </authorList>
    </citation>
    <scope>NUCLEOTIDE SEQUENCE</scope>
    <source>
        <strain evidence="2">ChiGjej2B2-16831</strain>
    </source>
</reference>
<accession>A0A9D1N2K9</accession>
<comment type="caution">
    <text evidence="2">The sequence shown here is derived from an EMBL/GenBank/DDBJ whole genome shotgun (WGS) entry which is preliminary data.</text>
</comment>